<protein>
    <submittedName>
        <fullName evidence="1">Uncharacterized protein</fullName>
    </submittedName>
</protein>
<gene>
    <name evidence="1" type="ORF">PSON_ATCC_30995.1.T2350010</name>
</gene>
<dbReference type="EMBL" id="CAJJDN010000235">
    <property type="protein sequence ID" value="CAD8129630.1"/>
    <property type="molecule type" value="Genomic_DNA"/>
</dbReference>
<proteinExistence type="predicted"/>
<organism evidence="1 2">
    <name type="scientific">Paramecium sonneborni</name>
    <dbReference type="NCBI Taxonomy" id="65129"/>
    <lineage>
        <taxon>Eukaryota</taxon>
        <taxon>Sar</taxon>
        <taxon>Alveolata</taxon>
        <taxon>Ciliophora</taxon>
        <taxon>Intramacronucleata</taxon>
        <taxon>Oligohymenophorea</taxon>
        <taxon>Peniculida</taxon>
        <taxon>Parameciidae</taxon>
        <taxon>Paramecium</taxon>
    </lineage>
</organism>
<sequence length="77" mass="9371">MRRFGNSNSQRYSKSLIILQTRELALQCFEMFQQLNQFSFCSAILVFSQQEAELRQRFQYHISTPRRIIDQLKFLQY</sequence>
<dbReference type="AlphaFoldDB" id="A0A8S1RQS1"/>
<reference evidence="1" key="1">
    <citation type="submission" date="2021-01" db="EMBL/GenBank/DDBJ databases">
        <authorList>
            <consortium name="Genoscope - CEA"/>
            <person name="William W."/>
        </authorList>
    </citation>
    <scope>NUCLEOTIDE SEQUENCE</scope>
</reference>
<keyword evidence="2" id="KW-1185">Reference proteome</keyword>
<accession>A0A8S1RQS1</accession>
<comment type="caution">
    <text evidence="1">The sequence shown here is derived from an EMBL/GenBank/DDBJ whole genome shotgun (WGS) entry which is preliminary data.</text>
</comment>
<dbReference type="Proteomes" id="UP000692954">
    <property type="component" value="Unassembled WGS sequence"/>
</dbReference>
<evidence type="ECO:0000313" key="1">
    <source>
        <dbReference type="EMBL" id="CAD8129630.1"/>
    </source>
</evidence>
<evidence type="ECO:0000313" key="2">
    <source>
        <dbReference type="Proteomes" id="UP000692954"/>
    </source>
</evidence>
<name>A0A8S1RQS1_9CILI</name>